<dbReference type="EMBL" id="JAOAOG010000068">
    <property type="protein sequence ID" value="KAJ6251164.1"/>
    <property type="molecule type" value="Genomic_DNA"/>
</dbReference>
<evidence type="ECO:0000259" key="3">
    <source>
        <dbReference type="Pfam" id="PF13359"/>
    </source>
</evidence>
<comment type="caution">
    <text evidence="5">The sequence shown here is derived from an EMBL/GenBank/DDBJ whole genome shotgun (WGS) entry which is preliminary data.</text>
</comment>
<evidence type="ECO:0000256" key="2">
    <source>
        <dbReference type="ARBA" id="ARBA00022723"/>
    </source>
</evidence>
<reference evidence="5" key="1">
    <citation type="submission" date="2022-08" db="EMBL/GenBank/DDBJ databases">
        <title>Novel sulfate-reducing endosymbionts in the free-living metamonad Anaeramoeba.</title>
        <authorList>
            <person name="Jerlstrom-Hultqvist J."/>
            <person name="Cepicka I."/>
            <person name="Gallot-Lavallee L."/>
            <person name="Salas-Leiva D."/>
            <person name="Curtis B.A."/>
            <person name="Zahonova K."/>
            <person name="Pipaliya S."/>
            <person name="Dacks J."/>
            <person name="Roger A.J."/>
        </authorList>
    </citation>
    <scope>NUCLEOTIDE SEQUENCE</scope>
    <source>
        <strain evidence="5">Schooner1</strain>
    </source>
</reference>
<dbReference type="InterPro" id="IPR027805">
    <property type="entry name" value="Transposase_HTH_dom"/>
</dbReference>
<dbReference type="Pfam" id="PF13359">
    <property type="entry name" value="DDE_Tnp_4"/>
    <property type="match status" value="1"/>
</dbReference>
<dbReference type="InterPro" id="IPR027806">
    <property type="entry name" value="HARBI1_dom"/>
</dbReference>
<evidence type="ECO:0000313" key="5">
    <source>
        <dbReference type="EMBL" id="KAJ6251164.1"/>
    </source>
</evidence>
<evidence type="ECO:0000259" key="4">
    <source>
        <dbReference type="Pfam" id="PF13613"/>
    </source>
</evidence>
<sequence>MLVSPSKRRGLRNNVRKRGRKIKKLRPVWCNHQNRPEHPEVCYLCSQLLRDNRPSNNIKISMNFQKLLNKLEITIDKRELLTKNDQLLLTLSLYRLAIPFRVLGFHFNVSTATALRISKKVTFLLNDQLGECISWPNNEERKIILQDWTKQGWSNIIGAIDCTEHSRFRDLENEKLFHSGKQKKSTIMSLAVCDTQGLLFYFKTGILGHNNDQGAFNKSEIKNLLGKDEKLLGDGGFSGCHFIVPFGKKTKNFNEEKRLFNIFHSQSRVIIENVFAHLKKNKICQILIQHDPDFQSNAIKACALIYNFKILEDKLLRKQNWIPKLKNKFKIPQDLEDLKIIKREFQKRGILKYEERLKFKHYKDFCEKNNIDFEGKNRTEIKDIVLDSLKDVKKMNGSIEKIFKTVIIDDLLDIKNEKNILKNENVKSNQVKKKNNNNIKSVENNVKNQNINIKQQSGTIERLKYNEKNENFRLYVLNNDSNNFIFDNSKYLIKVPFYNPQIQEKRNTRNHKYLIGFIWHDNLCYLNSLLHLFSPIADHIKIFCNSTHDILNIFCRNVCLLSEINKNQYLSILEKILLLDKNRSFLICSSGLFRRNYGEFLDQWNIREEIFLHHEFNILNYKNHYKCNLNHIFIEDMKISEYLVLKKLINQNNQIVSVSNKTCPECKNFGLFEHKIHFISVPKFILISVQNMLYKDLLINININIEKNIYNFMLVGLVLFKNSHFITITYDNLNKTIVWDGMQNKYGLNGYPYQGISLNDLTTDYQNYQVIHLIYSKTI</sequence>
<dbReference type="PANTHER" id="PTHR23080">
    <property type="entry name" value="THAP DOMAIN PROTEIN"/>
    <property type="match status" value="1"/>
</dbReference>
<comment type="cofactor">
    <cofactor evidence="1">
        <name>a divalent metal cation</name>
        <dbReference type="ChEBI" id="CHEBI:60240"/>
    </cofactor>
</comment>
<gene>
    <name evidence="5" type="ORF">M0813_15336</name>
</gene>
<accession>A0ABQ8Z2P6</accession>
<name>A0ABQ8Z2P6_9EUKA</name>
<organism evidence="5 6">
    <name type="scientific">Anaeramoeba flamelloides</name>
    <dbReference type="NCBI Taxonomy" id="1746091"/>
    <lineage>
        <taxon>Eukaryota</taxon>
        <taxon>Metamonada</taxon>
        <taxon>Anaeramoebidae</taxon>
        <taxon>Anaeramoeba</taxon>
    </lineage>
</organism>
<dbReference type="Pfam" id="PF13613">
    <property type="entry name" value="HTH_Tnp_4"/>
    <property type="match status" value="1"/>
</dbReference>
<feature type="domain" description="Transposase Helix-turn-helix" evidence="4">
    <location>
        <begin position="81"/>
        <end position="129"/>
    </location>
</feature>
<evidence type="ECO:0000256" key="1">
    <source>
        <dbReference type="ARBA" id="ARBA00001968"/>
    </source>
</evidence>
<proteinExistence type="predicted"/>
<protein>
    <submittedName>
        <fullName evidence="5">Thap domain protein</fullName>
    </submittedName>
</protein>
<feature type="domain" description="DDE Tnp4" evidence="3">
    <location>
        <begin position="160"/>
        <end position="307"/>
    </location>
</feature>
<dbReference type="Proteomes" id="UP001150062">
    <property type="component" value="Unassembled WGS sequence"/>
</dbReference>
<keyword evidence="6" id="KW-1185">Reference proteome</keyword>
<keyword evidence="2" id="KW-0479">Metal-binding</keyword>
<evidence type="ECO:0000313" key="6">
    <source>
        <dbReference type="Proteomes" id="UP001150062"/>
    </source>
</evidence>